<protein>
    <submittedName>
        <fullName evidence="2">Class I SAM-dependent methyltransferase</fullName>
    </submittedName>
</protein>
<dbReference type="PANTHER" id="PTHR37909">
    <property type="entry name" value="S-ADENOSYL-L-METHIONINE-DEPENDENT METHYLTRANSFERASES SUPERFAMILY PROTEIN"/>
    <property type="match status" value="1"/>
</dbReference>
<dbReference type="Gene3D" id="3.40.50.150">
    <property type="entry name" value="Vaccinia Virus protein VP39"/>
    <property type="match status" value="1"/>
</dbReference>
<sequence length="214" mass="24621">MTNAQLDSFGYGNIDKLFAKLFNQVVSKKREDKVDYIRIIEVGSFKGRSTLVIGKACQNAKTLYNINCEIICVDTWLGSPEHYEELSQDFMGKNEFLNFYTTFLKNMVLSGLNHMVHTLRLPSAAAAHVLHCFKIDADIIYIDADHDYESVLRDVRLYYSLLKKNGIIFGDDYTPSWSAVMYAVDDFMKEMQLKATINDGRWYTQKTEGDSQFL</sequence>
<keyword evidence="1" id="KW-1185">Reference proteome</keyword>
<dbReference type="Pfam" id="PF13578">
    <property type="entry name" value="Methyltransf_24"/>
    <property type="match status" value="1"/>
</dbReference>
<organism evidence="1 2">
    <name type="scientific">Acrobeloides nanus</name>
    <dbReference type="NCBI Taxonomy" id="290746"/>
    <lineage>
        <taxon>Eukaryota</taxon>
        <taxon>Metazoa</taxon>
        <taxon>Ecdysozoa</taxon>
        <taxon>Nematoda</taxon>
        <taxon>Chromadorea</taxon>
        <taxon>Rhabditida</taxon>
        <taxon>Tylenchina</taxon>
        <taxon>Cephalobomorpha</taxon>
        <taxon>Cephaloboidea</taxon>
        <taxon>Cephalobidae</taxon>
        <taxon>Acrobeloides</taxon>
    </lineage>
</organism>
<dbReference type="AlphaFoldDB" id="A0A914CMC1"/>
<proteinExistence type="predicted"/>
<dbReference type="WBParaSite" id="ACRNAN_scaffold11901.g13432.t1">
    <property type="protein sequence ID" value="ACRNAN_scaffold11901.g13432.t1"/>
    <property type="gene ID" value="ACRNAN_scaffold11901.g13432"/>
</dbReference>
<dbReference type="SUPFAM" id="SSF53335">
    <property type="entry name" value="S-adenosyl-L-methionine-dependent methyltransferases"/>
    <property type="match status" value="1"/>
</dbReference>
<reference evidence="2" key="1">
    <citation type="submission" date="2022-11" db="UniProtKB">
        <authorList>
            <consortium name="WormBaseParasite"/>
        </authorList>
    </citation>
    <scope>IDENTIFICATION</scope>
</reference>
<evidence type="ECO:0000313" key="2">
    <source>
        <dbReference type="WBParaSite" id="ACRNAN_scaffold11901.g13432.t1"/>
    </source>
</evidence>
<accession>A0A914CMC1</accession>
<dbReference type="PANTHER" id="PTHR37909:SF1">
    <property type="entry name" value="S-ADENOSYL-L-METHIONINE-DEPENDENT METHYLTRANSFERASES SUPERFAMILY PROTEIN"/>
    <property type="match status" value="1"/>
</dbReference>
<dbReference type="InterPro" id="IPR029063">
    <property type="entry name" value="SAM-dependent_MTases_sf"/>
</dbReference>
<dbReference type="Proteomes" id="UP000887540">
    <property type="component" value="Unplaced"/>
</dbReference>
<name>A0A914CMC1_9BILA</name>
<evidence type="ECO:0000313" key="1">
    <source>
        <dbReference type="Proteomes" id="UP000887540"/>
    </source>
</evidence>